<gene>
    <name evidence="1" type="ORF">CHH64_00260</name>
</gene>
<comment type="caution">
    <text evidence="1">The sequence shown here is derived from an EMBL/GenBank/DDBJ whole genome shotgun (WGS) entry which is preliminary data.</text>
</comment>
<evidence type="ECO:0000313" key="2">
    <source>
        <dbReference type="Proteomes" id="UP000216013"/>
    </source>
</evidence>
<evidence type="ECO:0000313" key="1">
    <source>
        <dbReference type="EMBL" id="PAD23085.1"/>
    </source>
</evidence>
<dbReference type="Proteomes" id="UP000216013">
    <property type="component" value="Unassembled WGS sequence"/>
</dbReference>
<reference evidence="1 2" key="1">
    <citation type="submission" date="2017-07" db="EMBL/GenBank/DDBJ databases">
        <title>Isolation and whole genome analysis of endospore-forming bacteria from heroin.</title>
        <authorList>
            <person name="Kalinowski J."/>
            <person name="Ahrens B."/>
            <person name="Al-Dilaimi A."/>
            <person name="Winkler A."/>
            <person name="Wibberg D."/>
            <person name="Schleenbecker U."/>
            <person name="Ruckert C."/>
            <person name="Wolfel R."/>
            <person name="Grass G."/>
        </authorList>
    </citation>
    <scope>NUCLEOTIDE SEQUENCE [LARGE SCALE GENOMIC DNA]</scope>
    <source>
        <strain evidence="1 2">7528</strain>
    </source>
</reference>
<accession>A0A268AG36</accession>
<name>A0A268AG36_9BACI</name>
<protein>
    <submittedName>
        <fullName evidence="1">Uncharacterized protein</fullName>
    </submittedName>
</protein>
<dbReference type="AlphaFoldDB" id="A0A268AG36"/>
<proteinExistence type="predicted"/>
<organism evidence="1 2">
    <name type="scientific">Terribacillus saccharophilus</name>
    <dbReference type="NCBI Taxonomy" id="361277"/>
    <lineage>
        <taxon>Bacteria</taxon>
        <taxon>Bacillati</taxon>
        <taxon>Bacillota</taxon>
        <taxon>Bacilli</taxon>
        <taxon>Bacillales</taxon>
        <taxon>Bacillaceae</taxon>
        <taxon>Terribacillus</taxon>
    </lineage>
</organism>
<dbReference type="EMBL" id="NPBV01000001">
    <property type="protein sequence ID" value="PAD23085.1"/>
    <property type="molecule type" value="Genomic_DNA"/>
</dbReference>
<sequence>MASKSLSSEKKLKGQEVVASIRKDYLTLEELKEKGHIEIGHVGERLYLGTFNPKTKTLVYHKQNNGNRYTKKEKKIHIDEIVLFESLFQDWKESSIE</sequence>